<feature type="domain" description="MBG" evidence="1">
    <location>
        <begin position="738"/>
        <end position="808"/>
    </location>
</feature>
<dbReference type="Pfam" id="PF13585">
    <property type="entry name" value="CHU_C"/>
    <property type="match status" value="1"/>
</dbReference>
<dbReference type="InterPro" id="IPR008964">
    <property type="entry name" value="Invasin/intimin_cell_adhesion"/>
</dbReference>
<feature type="domain" description="MBG" evidence="1">
    <location>
        <begin position="281"/>
        <end position="350"/>
    </location>
</feature>
<dbReference type="Pfam" id="PF18676">
    <property type="entry name" value="MBG_2"/>
    <property type="match status" value="15"/>
</dbReference>
<feature type="domain" description="MBG" evidence="1">
    <location>
        <begin position="204"/>
        <end position="274"/>
    </location>
</feature>
<dbReference type="RefSeq" id="WP_166587656.1">
    <property type="nucleotide sequence ID" value="NZ_WWEO01000045.1"/>
</dbReference>
<sequence length="1386" mass="143242">MNTLPTLSTTATSASSVAGSPYAITASGAVNANYTISYVAGSLTVTPLAITVTVDAQSKMYGNVDPTLTYQITSGSLVPGDAFTGTLSRTAGENVGTYSINRNTLALNSNYALTYTAANLTIVTRAIAVTANAQNKSYGDTDPALTYTYTGTLAFSDTFTGGLSRVSGENVGTYAINQNNLALSSNYALTYTGANLTIGTRAIAVTADAKTKTYGDADPTLTYQVTSGSLVTGDRFTGAITRAPGENVGTYTINRGSLALSSNYALTYTGANLTIGTRAIAVTADAKTKTYGDADPTLTYTYTGTLATGDAFTGALSRAAGQNIGTYAINQNTLALSSNYALTYTGANLTISTRAITVTADAKSKTYGDVDPTLTYQITSGSLVTGDAFTGALSRAPGENIGTYAINQNTLVLNGNYALTYTGANLTIGTRAIAVTADAKSKTYGDADPVLTYTYTGTLVTGDAFTGLLSRAPGENIGTYAINQNTLALSSNYALTYTGANLTISTRAIAVTADAKSKTYGDADPTLTYTYTGTLATGDAFTGALSRAPGENIGTYAINQNTLVLNGNYALTYTGANLTIGTRAIAVTADAKSKTYGDADPALTYTYTGTLATGDAFTGGLSRAAGENIGTYAINQNSLALNSNYALTYTGANLTIGTRAIAVTADAKSKTYGDPDPALTYTYTGTLVTGDSFTGALSRAAGENIGTYAINQNTLALSSNYALTYTGSNLTIGTRAIAVTVDAKSKTYGDADPALTYQITSGSLVTGDAFTGALSRAVGENIGTYAINQNTLALNSNYALTYTGANLTIGTRAIALTADAKSKTYGDVDPTLTYTYSGTLVTGDSFTGSLSRSPGENIGTYAINQNTLALNSNYALTYTGANLTIGTRAITVTADAKSKTYGDADPAFTYTYTGTLVAGDAFTGVLARAAGENIGTYAINQNTLALSSNYALTYKGANLTIGTRAIAVTAAPKNKTYGDSDPALTYTYTGTLATGDSFTGTLSRTTGEGAGSYAINKNTLALGSNYTLTYTGATLVINKAPLSVTADNKSRLFLLANPPLTLTYSGFKFSDAPTSLTAQPSVTTTAVRLSLPGVYPITVQGAASSNYDITYHNGQLTVLLATRTIAFTALPQKTYGDPDFSAGASLNTDETLVLTSSNTNVATIVNGQIHIVGAGTTVITAAAPENGGYSTTDPISQILIVDKAQQTISFAAIPNLYSGDSYDLSSVKSSAGLPVTLTVADQTIASITGTKLNALAIGTTAVTASAAGNANYYPAANVTQPVKILDKFGAELIVRKALSPNGDGINDFLYIEGIKDHPVNSFTVINRNGVKIFEIKNYNNADKVFVGRSSVTGDLQTAGTYFYLIELNDGGTIHRQTGYFLLKYQN</sequence>
<feature type="domain" description="MBG" evidence="1">
    <location>
        <begin position="586"/>
        <end position="655"/>
    </location>
</feature>
<accession>A0A965ZL48</accession>
<feature type="domain" description="MBG" evidence="1">
    <location>
        <begin position="890"/>
        <end position="960"/>
    </location>
</feature>
<feature type="domain" description="MBG" evidence="1">
    <location>
        <begin position="128"/>
        <end position="197"/>
    </location>
</feature>
<keyword evidence="3" id="KW-1185">Reference proteome</keyword>
<evidence type="ECO:0000313" key="2">
    <source>
        <dbReference type="EMBL" id="NCD71671.1"/>
    </source>
</evidence>
<organism evidence="2 3">
    <name type="scientific">Mucilaginibacter agri</name>
    <dbReference type="NCBI Taxonomy" id="2695265"/>
    <lineage>
        <taxon>Bacteria</taxon>
        <taxon>Pseudomonadati</taxon>
        <taxon>Bacteroidota</taxon>
        <taxon>Sphingobacteriia</taxon>
        <taxon>Sphingobacteriales</taxon>
        <taxon>Sphingobacteriaceae</taxon>
        <taxon>Mucilaginibacter</taxon>
    </lineage>
</organism>
<feature type="domain" description="MBG" evidence="1">
    <location>
        <begin position="967"/>
        <end position="1035"/>
    </location>
</feature>
<dbReference type="SUPFAM" id="SSF49373">
    <property type="entry name" value="Invasin/intimin cell-adhesion fragments"/>
    <property type="match status" value="1"/>
</dbReference>
<feature type="domain" description="MBG" evidence="1">
    <location>
        <begin position="50"/>
        <end position="121"/>
    </location>
</feature>
<dbReference type="InterPro" id="IPR041286">
    <property type="entry name" value="MBG_2"/>
</dbReference>
<gene>
    <name evidence="2" type="ORF">GSY63_20060</name>
</gene>
<feature type="domain" description="MBG" evidence="1">
    <location>
        <begin position="1042"/>
        <end position="1117"/>
    </location>
</feature>
<reference evidence="2" key="1">
    <citation type="submission" date="2020-01" db="EMBL/GenBank/DDBJ databases">
        <authorList>
            <person name="Seo Y.L."/>
        </authorList>
    </citation>
    <scope>NUCLEOTIDE SEQUENCE</scope>
    <source>
        <strain evidence="2">R11</strain>
    </source>
</reference>
<feature type="domain" description="MBG" evidence="1">
    <location>
        <begin position="7"/>
        <end position="44"/>
    </location>
</feature>
<evidence type="ECO:0000259" key="1">
    <source>
        <dbReference type="Pfam" id="PF18676"/>
    </source>
</evidence>
<feature type="domain" description="MBG" evidence="1">
    <location>
        <begin position="510"/>
        <end position="579"/>
    </location>
</feature>
<dbReference type="EMBL" id="WWEO01000045">
    <property type="protein sequence ID" value="NCD71671.1"/>
    <property type="molecule type" value="Genomic_DNA"/>
</dbReference>
<reference evidence="2" key="2">
    <citation type="submission" date="2020-10" db="EMBL/GenBank/DDBJ databases">
        <title>Mucilaginibacter sp. nov., isolated from soil.</title>
        <authorList>
            <person name="Jeon C.O."/>
        </authorList>
    </citation>
    <scope>NUCLEOTIDE SEQUENCE</scope>
    <source>
        <strain evidence="2">R11</strain>
    </source>
</reference>
<proteinExistence type="predicted"/>
<dbReference type="Gene3D" id="3.30.160.710">
    <property type="match status" value="4"/>
</dbReference>
<evidence type="ECO:0000313" key="3">
    <source>
        <dbReference type="Proteomes" id="UP000638732"/>
    </source>
</evidence>
<comment type="caution">
    <text evidence="2">The sequence shown here is derived from an EMBL/GenBank/DDBJ whole genome shotgun (WGS) entry which is preliminary data.</text>
</comment>
<feature type="domain" description="MBG" evidence="1">
    <location>
        <begin position="816"/>
        <end position="884"/>
    </location>
</feature>
<feature type="domain" description="MBG" evidence="1">
    <location>
        <begin position="434"/>
        <end position="503"/>
    </location>
</feature>
<dbReference type="Proteomes" id="UP000638732">
    <property type="component" value="Unassembled WGS sequence"/>
</dbReference>
<dbReference type="Gene3D" id="2.60.40.1080">
    <property type="match status" value="1"/>
</dbReference>
<feature type="domain" description="MBG" evidence="1">
    <location>
        <begin position="356"/>
        <end position="427"/>
    </location>
</feature>
<name>A0A965ZL48_9SPHI</name>
<feature type="domain" description="MBG" evidence="1">
    <location>
        <begin position="662"/>
        <end position="731"/>
    </location>
</feature>
<protein>
    <recommendedName>
        <fullName evidence="1">MBG domain-containing protein</fullName>
    </recommendedName>
</protein>